<sequence length="178" mass="20375">MSEYVGSTFAILLKTCPLLENCIIWGFADLFEEYRYPSIPNVHHIHLKRLSIRWFCDCAYSAGVWHAARLPNLTHLSVWFADEAEDMDDEELAFRNAKVPAMFDELKQMILHSQCVLKEVSLDRNGYLGSPQNADVVRSFFKDLPLAFESSSCFLDGQSYEESTFLGQEDSSESEVDE</sequence>
<keyword evidence="2" id="KW-1185">Reference proteome</keyword>
<dbReference type="Proteomes" id="UP000799118">
    <property type="component" value="Unassembled WGS sequence"/>
</dbReference>
<protein>
    <recommendedName>
        <fullName evidence="3">F-box domain-containing protein</fullName>
    </recommendedName>
</protein>
<gene>
    <name evidence="1" type="ORF">BT96DRAFT_990436</name>
</gene>
<name>A0A6A4I2S8_9AGAR</name>
<proteinExistence type="predicted"/>
<accession>A0A6A4I2S8</accession>
<evidence type="ECO:0008006" key="3">
    <source>
        <dbReference type="Google" id="ProtNLM"/>
    </source>
</evidence>
<organism evidence="1 2">
    <name type="scientific">Gymnopus androsaceus JB14</name>
    <dbReference type="NCBI Taxonomy" id="1447944"/>
    <lineage>
        <taxon>Eukaryota</taxon>
        <taxon>Fungi</taxon>
        <taxon>Dikarya</taxon>
        <taxon>Basidiomycota</taxon>
        <taxon>Agaricomycotina</taxon>
        <taxon>Agaricomycetes</taxon>
        <taxon>Agaricomycetidae</taxon>
        <taxon>Agaricales</taxon>
        <taxon>Marasmiineae</taxon>
        <taxon>Omphalotaceae</taxon>
        <taxon>Gymnopus</taxon>
    </lineage>
</organism>
<dbReference type="AlphaFoldDB" id="A0A6A4I2S8"/>
<dbReference type="EMBL" id="ML769427">
    <property type="protein sequence ID" value="KAE9403184.1"/>
    <property type="molecule type" value="Genomic_DNA"/>
</dbReference>
<evidence type="ECO:0000313" key="1">
    <source>
        <dbReference type="EMBL" id="KAE9403184.1"/>
    </source>
</evidence>
<evidence type="ECO:0000313" key="2">
    <source>
        <dbReference type="Proteomes" id="UP000799118"/>
    </source>
</evidence>
<reference evidence="1" key="1">
    <citation type="journal article" date="2019" name="Environ. Microbiol.">
        <title>Fungal ecological strategies reflected in gene transcription - a case study of two litter decomposers.</title>
        <authorList>
            <person name="Barbi F."/>
            <person name="Kohler A."/>
            <person name="Barry K."/>
            <person name="Baskaran P."/>
            <person name="Daum C."/>
            <person name="Fauchery L."/>
            <person name="Ihrmark K."/>
            <person name="Kuo A."/>
            <person name="LaButti K."/>
            <person name="Lipzen A."/>
            <person name="Morin E."/>
            <person name="Grigoriev I.V."/>
            <person name="Henrissat B."/>
            <person name="Lindahl B."/>
            <person name="Martin F."/>
        </authorList>
    </citation>
    <scope>NUCLEOTIDE SEQUENCE</scope>
    <source>
        <strain evidence="1">JB14</strain>
    </source>
</reference>